<reference evidence="7 8" key="1">
    <citation type="journal article" date="2015" name="Nature">
        <title>rRNA introns, odd ribosomes, and small enigmatic genomes across a large radiation of phyla.</title>
        <authorList>
            <person name="Brown C.T."/>
            <person name="Hug L.A."/>
            <person name="Thomas B.C."/>
            <person name="Sharon I."/>
            <person name="Castelle C.J."/>
            <person name="Singh A."/>
            <person name="Wilkins M.J."/>
            <person name="Williams K.H."/>
            <person name="Banfield J.F."/>
        </authorList>
    </citation>
    <scope>NUCLEOTIDE SEQUENCE [LARGE SCALE GENOMIC DNA]</scope>
</reference>
<organism evidence="7 8">
    <name type="scientific">Berkelbacteria bacterium GW2011_GWA2_46_7</name>
    <dbReference type="NCBI Taxonomy" id="1618335"/>
    <lineage>
        <taxon>Bacteria</taxon>
        <taxon>Candidatus Berkelbacteria</taxon>
    </lineage>
</organism>
<dbReference type="PRINTS" id="PR01703">
    <property type="entry name" value="MNSODISMTASE"/>
</dbReference>
<dbReference type="Gene3D" id="1.10.287.990">
    <property type="entry name" value="Fe,Mn superoxide dismutase (SOD) domain"/>
    <property type="match status" value="1"/>
</dbReference>
<dbReference type="PANTHER" id="PTHR11404">
    <property type="entry name" value="SUPEROXIDE DISMUTASE 2"/>
    <property type="match status" value="1"/>
</dbReference>
<keyword evidence="3 5" id="KW-0479">Metal-binding</keyword>
<dbReference type="PANTHER" id="PTHR11404:SF6">
    <property type="entry name" value="SUPEROXIDE DISMUTASE [MN], MITOCHONDRIAL"/>
    <property type="match status" value="1"/>
</dbReference>
<dbReference type="GO" id="GO:0004784">
    <property type="term" value="F:superoxide dismutase activity"/>
    <property type="evidence" value="ECO:0007669"/>
    <property type="project" value="UniProtKB-EC"/>
</dbReference>
<dbReference type="SUPFAM" id="SSF46609">
    <property type="entry name" value="Fe,Mn superoxide dismutase (SOD), N-terminal domain"/>
    <property type="match status" value="1"/>
</dbReference>
<dbReference type="Pfam" id="PF02777">
    <property type="entry name" value="Sod_Fe_C"/>
    <property type="match status" value="1"/>
</dbReference>
<proteinExistence type="inferred from homology"/>
<evidence type="ECO:0000256" key="4">
    <source>
        <dbReference type="ARBA" id="ARBA00023002"/>
    </source>
</evidence>
<dbReference type="InterPro" id="IPR001189">
    <property type="entry name" value="Mn/Fe_SOD"/>
</dbReference>
<dbReference type="InterPro" id="IPR036314">
    <property type="entry name" value="SOD_C_sf"/>
</dbReference>
<dbReference type="InterPro" id="IPR050265">
    <property type="entry name" value="Fe/Mn_Superoxide_Dismutase"/>
</dbReference>
<evidence type="ECO:0000256" key="3">
    <source>
        <dbReference type="ARBA" id="ARBA00022723"/>
    </source>
</evidence>
<comment type="caution">
    <text evidence="7">The sequence shown here is derived from an EMBL/GenBank/DDBJ whole genome shotgun (WGS) entry which is preliminary data.</text>
</comment>
<keyword evidence="4" id="KW-0560">Oxidoreductase</keyword>
<feature type="binding site" evidence="5">
    <location>
        <position position="24"/>
    </location>
    <ligand>
        <name>Mn(2+)</name>
        <dbReference type="ChEBI" id="CHEBI:29035"/>
    </ligand>
</feature>
<feature type="binding site" evidence="5">
    <location>
        <position position="74"/>
    </location>
    <ligand>
        <name>Mn(2+)</name>
        <dbReference type="ChEBI" id="CHEBI:29035"/>
    </ligand>
</feature>
<dbReference type="Gene3D" id="3.55.40.20">
    <property type="entry name" value="Iron/manganese superoxide dismutase, C-terminal domain"/>
    <property type="match status" value="1"/>
</dbReference>
<dbReference type="PIRSF" id="PIRSF000349">
    <property type="entry name" value="SODismutase"/>
    <property type="match status" value="1"/>
</dbReference>
<feature type="binding site" evidence="5">
    <location>
        <position position="155"/>
    </location>
    <ligand>
        <name>Mn(2+)</name>
        <dbReference type="ChEBI" id="CHEBI:29035"/>
    </ligand>
</feature>
<feature type="binding site" evidence="5">
    <location>
        <position position="159"/>
    </location>
    <ligand>
        <name>Mn(2+)</name>
        <dbReference type="ChEBI" id="CHEBI:29035"/>
    </ligand>
</feature>
<sequence length="195" mass="22615">MYEAKKFDSIRKLNGISELTMTEHYKLYESYVKKFNEIDEKLREVDLDSANPTFSDVRSLKVELSFALSGIKNHEIYFGHLGGDGGKPSGKLLDQIKKDFGSFEGWQKDLKATGMGARGWAWLAWDHDLRRLFNLIGDTQNTYLVWNCTPLVALDVYEHAYYLDFATKRADYIDTFSKNLDWPTMEKNFVNLELD</sequence>
<evidence type="ECO:0000256" key="2">
    <source>
        <dbReference type="ARBA" id="ARBA00012682"/>
    </source>
</evidence>
<evidence type="ECO:0000313" key="8">
    <source>
        <dbReference type="Proteomes" id="UP000034487"/>
    </source>
</evidence>
<evidence type="ECO:0000259" key="6">
    <source>
        <dbReference type="Pfam" id="PF02777"/>
    </source>
</evidence>
<evidence type="ECO:0000256" key="5">
    <source>
        <dbReference type="PIRSR" id="PIRSR000349-1"/>
    </source>
</evidence>
<dbReference type="InterPro" id="IPR036324">
    <property type="entry name" value="Mn/Fe_SOD_N_sf"/>
</dbReference>
<comment type="similarity">
    <text evidence="1">Belongs to the iron/manganese superoxide dismutase family.</text>
</comment>
<accession>A0A0G1QF11</accession>
<dbReference type="SUPFAM" id="SSF54719">
    <property type="entry name" value="Fe,Mn superoxide dismutase (SOD), C-terminal domain"/>
    <property type="match status" value="1"/>
</dbReference>
<name>A0A0G1QF11_9BACT</name>
<dbReference type="GO" id="GO:0046872">
    <property type="term" value="F:metal ion binding"/>
    <property type="evidence" value="ECO:0007669"/>
    <property type="project" value="UniProtKB-KW"/>
</dbReference>
<dbReference type="EC" id="1.15.1.1" evidence="2"/>
<gene>
    <name evidence="7" type="ORF">UX60_C0026G0006</name>
</gene>
<feature type="domain" description="Manganese/iron superoxide dismutase C-terminal" evidence="6">
    <location>
        <begin position="88"/>
        <end position="187"/>
    </location>
</feature>
<evidence type="ECO:0000313" key="7">
    <source>
        <dbReference type="EMBL" id="KKU43427.1"/>
    </source>
</evidence>
<evidence type="ECO:0000256" key="1">
    <source>
        <dbReference type="ARBA" id="ARBA00008714"/>
    </source>
</evidence>
<dbReference type="InterPro" id="IPR019832">
    <property type="entry name" value="Mn/Fe_SOD_C"/>
</dbReference>
<protein>
    <recommendedName>
        <fullName evidence="2">superoxide dismutase</fullName>
        <ecNumber evidence="2">1.15.1.1</ecNumber>
    </recommendedName>
</protein>
<dbReference type="AlphaFoldDB" id="A0A0G1QF11"/>
<dbReference type="Proteomes" id="UP000034487">
    <property type="component" value="Unassembled WGS sequence"/>
</dbReference>
<dbReference type="EMBL" id="LCMV01000026">
    <property type="protein sequence ID" value="KKU43427.1"/>
    <property type="molecule type" value="Genomic_DNA"/>
</dbReference>